<reference evidence="2 3" key="1">
    <citation type="submission" date="2015-04" db="EMBL/GenBank/DDBJ databases">
        <title>The complete genome sequence of the rumen methanogen Methanobrevibacter millerae SM9.</title>
        <authorList>
            <person name="Leahy S.C."/>
            <person name="Kelly W.J."/>
            <person name="Pacheco D.M."/>
            <person name="Li D."/>
            <person name="Altermann E."/>
            <person name="Attwood G.T."/>
        </authorList>
    </citation>
    <scope>NUCLEOTIDE SEQUENCE [LARGE SCALE GENOMIC DNA]</scope>
    <source>
        <strain evidence="2 3">SM9</strain>
    </source>
</reference>
<sequence>MNSIAVSVIIPVYNTELFLPKCLDSVLNQTLSNIEIICINDGSADNSLEILKNYQKIDNRIKIIDKDNEGQGIARNIGIDKAIGEYIAFVDSDDFIKEDMLEKLYNSSKKSNLDLVMCKVASYDELTNEINDSLWYYSLGIFKDFERDVFSHKDTMEFTCEISVTPYNKLYKNSFIKKHNIKFAENLIFEDEVFFYDVYLKANKVSIVDETLYYYRINREGSTVEKTEYKDYSDIVPIFKLIIEKFIETNNWHDYKVNVSNRFIHLMLWRYSQTSNKYRKSFFYSLKELLIQLLQDNEIKDNLSLKIKHRVNLLINSVDYDDFVINDKYKLFSIVMACYNVENYISDAIESVINQSFGFESNVELILVDDGSTDKTSEICLNYVNNYPDNIKYFYQENQGQASARNLGLKHINGKYVNFLDSDDTLRADTLEYVFPFFEKHFDDIDLVSIPIRFFERQKGDHKLNYKYKTDKVVDLNKFWCYPQLSASSAFFKSELFDKFEFDTNLVSSEDSIMVNKILLEKMAYGVVKKGAYNYRKRFDESSTIDTSNKSINFYNNRLKNYFINLINYSLEKYSLVPKFIQYMIIYDIQWIFYSNNVQLLLAKNNESEEFYNNLKYIAKFLDDEIILKHRNVTLNVKNYLLKSKYDSETSTKIEDGDVVIYVGDILLDRLSIHKFWLDIIEIKRNTLYISGMFKSFFDKNKIEIVLTKEINDEIFEYSSKCIEYSDRISDEFSESIINFDFEVPLSEDKQSVIGLYVKYSSSEDVFVNLEMDFLSHARMSKVSNYSIWDNYLIKYYGKGFVIKRYHYFNMIKSEIPVLKNIFIKKGPYWTSALIFRFLYLLLFPFYRNKKIWLFMDRRHQADDNAEHLYKYSIKQNDRIKKYYTICEDSNDFNRLKNLDNIVPFYSIKQRLIYLFADKIISSHPDENILNPFWGKNIKYYSGLINSGKIFLQHGVTKDDISMWLKKYDKNIELLVTVSEIERNSFYQYKYNYNDGVVQVLGFPRFDGLENISDKKQILIMPSWRENLSYTYKSQINKSEYFKKINSLINNEKLVNLAKEYGYKIIFKPHPKVYEFIDLFNKKEEVIFDESTRYQELFNNSSILITDYSSVAFDFSYNKKPIVYYQYGDDYNFKNRYFNYETMGFGEVTKDEDELIDIIEEYLKTDCNMKEIYNKRVDNFYMFNDKNNCKRVYEAIIKL</sequence>
<dbReference type="SUPFAM" id="SSF53448">
    <property type="entry name" value="Nucleotide-diphospho-sugar transferases"/>
    <property type="match status" value="2"/>
</dbReference>
<dbReference type="AlphaFoldDB" id="A0A0U3DP79"/>
<dbReference type="InterPro" id="IPR029044">
    <property type="entry name" value="Nucleotide-diphossugar_trans"/>
</dbReference>
<feature type="domain" description="Glycosyltransferase 2-like" evidence="1">
    <location>
        <begin position="333"/>
        <end position="470"/>
    </location>
</feature>
<dbReference type="CDD" id="cd00761">
    <property type="entry name" value="Glyco_tranf_GTA_type"/>
    <property type="match status" value="2"/>
</dbReference>
<dbReference type="PATRIC" id="fig|230361.4.peg.2057"/>
<dbReference type="GeneID" id="26736944"/>
<dbReference type="GO" id="GO:0016758">
    <property type="term" value="F:hexosyltransferase activity"/>
    <property type="evidence" value="ECO:0007669"/>
    <property type="project" value="UniProtKB-ARBA"/>
</dbReference>
<evidence type="ECO:0000313" key="3">
    <source>
        <dbReference type="Proteomes" id="UP000067738"/>
    </source>
</evidence>
<protein>
    <submittedName>
        <fullName evidence="2">Glycosyl transferase GT2 family/CDP-glycerol:poly(Glycerophosphate) glycerophosphotransferase</fullName>
    </submittedName>
</protein>
<proteinExistence type="predicted"/>
<dbReference type="PANTHER" id="PTHR22916">
    <property type="entry name" value="GLYCOSYLTRANSFERASE"/>
    <property type="match status" value="1"/>
</dbReference>
<dbReference type="InterPro" id="IPR001173">
    <property type="entry name" value="Glyco_trans_2-like"/>
</dbReference>
<dbReference type="OrthoDB" id="46222at2157"/>
<dbReference type="KEGG" id="mmil:sm9_1990"/>
<dbReference type="PANTHER" id="PTHR22916:SF3">
    <property type="entry name" value="UDP-GLCNAC:BETAGAL BETA-1,3-N-ACETYLGLUCOSAMINYLTRANSFERASE-LIKE PROTEIN 1"/>
    <property type="match status" value="1"/>
</dbReference>
<dbReference type="GO" id="GO:0016020">
    <property type="term" value="C:membrane"/>
    <property type="evidence" value="ECO:0007669"/>
    <property type="project" value="InterPro"/>
</dbReference>
<keyword evidence="3" id="KW-1185">Reference proteome</keyword>
<feature type="domain" description="Glycosyltransferase 2-like" evidence="1">
    <location>
        <begin position="7"/>
        <end position="138"/>
    </location>
</feature>
<dbReference type="EMBL" id="CP011266">
    <property type="protein sequence ID" value="ALT69750.1"/>
    <property type="molecule type" value="Genomic_DNA"/>
</dbReference>
<dbReference type="Pfam" id="PF04464">
    <property type="entry name" value="Glyphos_transf"/>
    <property type="match status" value="1"/>
</dbReference>
<dbReference type="Pfam" id="PF00535">
    <property type="entry name" value="Glycos_transf_2"/>
    <property type="match status" value="2"/>
</dbReference>
<dbReference type="Gene3D" id="3.40.50.12580">
    <property type="match status" value="1"/>
</dbReference>
<dbReference type="Proteomes" id="UP000067738">
    <property type="component" value="Chromosome"/>
</dbReference>
<keyword evidence="2" id="KW-0808">Transferase</keyword>
<dbReference type="Gene3D" id="3.90.550.10">
    <property type="entry name" value="Spore Coat Polysaccharide Biosynthesis Protein SpsA, Chain A"/>
    <property type="match status" value="2"/>
</dbReference>
<gene>
    <name evidence="2" type="ORF">sm9_1990</name>
</gene>
<accession>A0A0U3DP79</accession>
<dbReference type="InterPro" id="IPR043148">
    <property type="entry name" value="TagF_C"/>
</dbReference>
<evidence type="ECO:0000313" key="2">
    <source>
        <dbReference type="EMBL" id="ALT69750.1"/>
    </source>
</evidence>
<dbReference type="GO" id="GO:0047355">
    <property type="term" value="F:CDP-glycerol glycerophosphotransferase activity"/>
    <property type="evidence" value="ECO:0007669"/>
    <property type="project" value="InterPro"/>
</dbReference>
<evidence type="ECO:0000259" key="1">
    <source>
        <dbReference type="Pfam" id="PF00535"/>
    </source>
</evidence>
<organism evidence="2 3">
    <name type="scientific">Methanobrevibacter millerae</name>
    <dbReference type="NCBI Taxonomy" id="230361"/>
    <lineage>
        <taxon>Archaea</taxon>
        <taxon>Methanobacteriati</taxon>
        <taxon>Methanobacteriota</taxon>
        <taxon>Methanomada group</taxon>
        <taxon>Methanobacteria</taxon>
        <taxon>Methanobacteriales</taxon>
        <taxon>Methanobacteriaceae</taxon>
        <taxon>Methanobrevibacter</taxon>
    </lineage>
</organism>
<name>A0A0U3DP79_9EURY</name>
<dbReference type="RefSeq" id="WP_058739970.1">
    <property type="nucleotide sequence ID" value="NZ_CP011266.1"/>
</dbReference>
<dbReference type="SUPFAM" id="SSF53756">
    <property type="entry name" value="UDP-Glycosyltransferase/glycogen phosphorylase"/>
    <property type="match status" value="1"/>
</dbReference>
<dbReference type="InterPro" id="IPR007554">
    <property type="entry name" value="Glycerophosphate_synth"/>
</dbReference>